<name>A0A4V0Z8D7_9FIRM</name>
<sequence>MNKKTEKKLHTFSIPEVKPEGWLKRQLEIQMQGLTGRLYDIWDSVGSYSGWLGGTGENWERAPYYLDGLLPLSYYLEDEEHWKTACRFVEWTLGSQDEEGNFGPIASKEDYWSRFVMLKVLIQYYEIKKDGRVLEFFDRYFQYLYNKIPKVPMKQWSSARIGDLLYCIQWYCEQEAKGYIHDVSAKYDISSLVEMLRKQALDWVDIFVDFPFTRPAGYYYNWNKEYSHFAWEDYHDTMKYHANHIVNVTMGFKYPAMLSYFFDDMDYEAASLAGLANAEKYHGVASGAINGDEHLSGNNPSQGSELCSVVEYMFSLQTMLEAFGLPCFADKMERLAYNALPATITEDFMAHQYLQQANQVLVSKAERSWFNNNEESNLFGLEPNFGCCTANMHQGWPKFVKSLWYRGDESQVVSMVFAPCRLETEAEGRKICIREETEYPFREKITYHVEQASHDNLEFKIRIPQWCGSYKIYKNGKCVKEEKNREKIGDVITVTRGIHTGDILEAEFSMEIEKSYWFHNSMAVERGPLVYALDIKERWEVVKEVAGIRDYEVYPDSGWNYALEKNPSFEMSMDRVGAIPFSKENPPIRLKTKGRRLPSWKMEANSAGTLPDSPIRPDGAEEEISLIPYGCTKLRVTQFPWYQNGDK</sequence>
<evidence type="ECO:0000313" key="3">
    <source>
        <dbReference type="EMBL" id="QBE99938.1"/>
    </source>
</evidence>
<evidence type="ECO:0008006" key="5">
    <source>
        <dbReference type="Google" id="ProtNLM"/>
    </source>
</evidence>
<dbReference type="InterPro" id="IPR049046">
    <property type="entry name" value="Beta-AFase-like_GH127_middle"/>
</dbReference>
<dbReference type="EMBL" id="CP035945">
    <property type="protein sequence ID" value="QBE99938.1"/>
    <property type="molecule type" value="Genomic_DNA"/>
</dbReference>
<feature type="domain" description="Non-reducing end beta-L-arabinofuranosidase-like GH127 catalytic" evidence="1">
    <location>
        <begin position="300"/>
        <end position="399"/>
    </location>
</feature>
<feature type="domain" description="Non-reducing end beta-L-arabinofuranosidase-like GH127 middle" evidence="2">
    <location>
        <begin position="412"/>
        <end position="510"/>
    </location>
</feature>
<dbReference type="PANTHER" id="PTHR31151:SF0">
    <property type="entry name" value="PROLINE-TRNA LIGASE (DUF1680)"/>
    <property type="match status" value="1"/>
</dbReference>
<gene>
    <name evidence="3" type="ORF">PMF13cell1_05532</name>
</gene>
<organism evidence="3 4">
    <name type="scientific">Blautia producta</name>
    <dbReference type="NCBI Taxonomy" id="33035"/>
    <lineage>
        <taxon>Bacteria</taxon>
        <taxon>Bacillati</taxon>
        <taxon>Bacillota</taxon>
        <taxon>Clostridia</taxon>
        <taxon>Lachnospirales</taxon>
        <taxon>Lachnospiraceae</taxon>
        <taxon>Blautia</taxon>
    </lineage>
</organism>
<dbReference type="PANTHER" id="PTHR31151">
    <property type="entry name" value="PROLINE-TRNA LIGASE (DUF1680)"/>
    <property type="match status" value="1"/>
</dbReference>
<dbReference type="KEGG" id="bpro:PMF13cell1_05532"/>
<evidence type="ECO:0000259" key="2">
    <source>
        <dbReference type="Pfam" id="PF20736"/>
    </source>
</evidence>
<reference evidence="3 4" key="1">
    <citation type="submission" date="2019-01" db="EMBL/GenBank/DDBJ databases">
        <title>PMF-metabolizing Aryl O-demethylase.</title>
        <authorList>
            <person name="Kim M."/>
        </authorList>
    </citation>
    <scope>NUCLEOTIDE SEQUENCE [LARGE SCALE GENOMIC DNA]</scope>
    <source>
        <strain evidence="3 4">PMF1</strain>
    </source>
</reference>
<proteinExistence type="predicted"/>
<dbReference type="AlphaFoldDB" id="A0A4V0Z8D7"/>
<evidence type="ECO:0000259" key="1">
    <source>
        <dbReference type="Pfam" id="PF07944"/>
    </source>
</evidence>
<dbReference type="RefSeq" id="WP_130182838.1">
    <property type="nucleotide sequence ID" value="NZ_CP035945.1"/>
</dbReference>
<dbReference type="Proteomes" id="UP000289794">
    <property type="component" value="Chromosome"/>
</dbReference>
<accession>A0A4V0Z8D7</accession>
<dbReference type="Pfam" id="PF20736">
    <property type="entry name" value="Glyco_hydro127M"/>
    <property type="match status" value="1"/>
</dbReference>
<protein>
    <recommendedName>
        <fullName evidence="5">Non-reducing end beta-L-arabinofuranosidase</fullName>
    </recommendedName>
</protein>
<evidence type="ECO:0000313" key="4">
    <source>
        <dbReference type="Proteomes" id="UP000289794"/>
    </source>
</evidence>
<dbReference type="InterPro" id="IPR012878">
    <property type="entry name" value="Beta-AFase-like_GH127_cat"/>
</dbReference>
<dbReference type="Pfam" id="PF07944">
    <property type="entry name" value="Beta-AFase-like_GH127_cat"/>
    <property type="match status" value="1"/>
</dbReference>